<organism evidence="2 3">
    <name type="scientific">Streptomyces varsoviensis</name>
    <dbReference type="NCBI Taxonomy" id="67373"/>
    <lineage>
        <taxon>Bacteria</taxon>
        <taxon>Bacillati</taxon>
        <taxon>Actinomycetota</taxon>
        <taxon>Actinomycetes</taxon>
        <taxon>Kitasatosporales</taxon>
        <taxon>Streptomycetaceae</taxon>
        <taxon>Streptomyces</taxon>
    </lineage>
</organism>
<dbReference type="Proteomes" id="UP000037020">
    <property type="component" value="Unassembled WGS sequence"/>
</dbReference>
<gene>
    <name evidence="2" type="ORF">ADK38_39895</name>
</gene>
<dbReference type="Pfam" id="PF00583">
    <property type="entry name" value="Acetyltransf_1"/>
    <property type="match status" value="1"/>
</dbReference>
<sequence>MTTEHAPPPALTVGGLDAELTDRLNEGLIAYNNAAAGAGDAASLSVRMTDAEGRLAGGLTGWTWGGLFDIELLWVREDFRAGGWGSGILAAAEAEAVRRGCDRAIVSSFTFQAPGFYERQGYTEFGRNGGLPDGHAKVHLRKTLTNGSTDKPTS</sequence>
<dbReference type="SUPFAM" id="SSF55729">
    <property type="entry name" value="Acyl-CoA N-acyltransferases (Nat)"/>
    <property type="match status" value="1"/>
</dbReference>
<comment type="caution">
    <text evidence="2">The sequence shown here is derived from an EMBL/GenBank/DDBJ whole genome shotgun (WGS) entry which is preliminary data.</text>
</comment>
<dbReference type="InterPro" id="IPR000182">
    <property type="entry name" value="GNAT_dom"/>
</dbReference>
<accession>A0ABR5IUP4</accession>
<dbReference type="PROSITE" id="PS51186">
    <property type="entry name" value="GNAT"/>
    <property type="match status" value="1"/>
</dbReference>
<protein>
    <submittedName>
        <fullName evidence="2">GCN5 family acetyltransferase</fullName>
    </submittedName>
</protein>
<reference evidence="2 3" key="1">
    <citation type="submission" date="2015-07" db="EMBL/GenBank/DDBJ databases">
        <authorList>
            <person name="Ju K.-S."/>
            <person name="Doroghazi J.R."/>
            <person name="Metcalf W.W."/>
        </authorList>
    </citation>
    <scope>NUCLEOTIDE SEQUENCE [LARGE SCALE GENOMIC DNA]</scope>
    <source>
        <strain evidence="2 3">NRRL B-3589</strain>
    </source>
</reference>
<evidence type="ECO:0000259" key="1">
    <source>
        <dbReference type="PROSITE" id="PS51186"/>
    </source>
</evidence>
<dbReference type="RefSeq" id="WP_037962402.1">
    <property type="nucleotide sequence ID" value="NZ_JBIRHZ010000007.1"/>
</dbReference>
<keyword evidence="3" id="KW-1185">Reference proteome</keyword>
<dbReference type="EMBL" id="LGUT01003791">
    <property type="protein sequence ID" value="KOG76107.1"/>
    <property type="molecule type" value="Genomic_DNA"/>
</dbReference>
<name>A0ABR5IUP4_9ACTN</name>
<evidence type="ECO:0000313" key="2">
    <source>
        <dbReference type="EMBL" id="KOG76107.1"/>
    </source>
</evidence>
<feature type="domain" description="N-acetyltransferase" evidence="1">
    <location>
        <begin position="1"/>
        <end position="145"/>
    </location>
</feature>
<dbReference type="InterPro" id="IPR016181">
    <property type="entry name" value="Acyl_CoA_acyltransferase"/>
</dbReference>
<proteinExistence type="predicted"/>
<dbReference type="Gene3D" id="3.40.630.30">
    <property type="match status" value="1"/>
</dbReference>
<evidence type="ECO:0000313" key="3">
    <source>
        <dbReference type="Proteomes" id="UP000037020"/>
    </source>
</evidence>